<evidence type="ECO:0000256" key="2">
    <source>
        <dbReference type="ARBA" id="ARBA00023130"/>
    </source>
</evidence>
<dbReference type="SMART" id="SM00409">
    <property type="entry name" value="IG"/>
    <property type="match status" value="2"/>
</dbReference>
<dbReference type="Proteomes" id="UP000472276">
    <property type="component" value="Unassembled WGS sequence"/>
</dbReference>
<feature type="domain" description="Ig-like" evidence="5">
    <location>
        <begin position="339"/>
        <end position="437"/>
    </location>
</feature>
<evidence type="ECO:0000313" key="7">
    <source>
        <dbReference type="Proteomes" id="UP000472276"/>
    </source>
</evidence>
<dbReference type="Pfam" id="PF07654">
    <property type="entry name" value="C1-set"/>
    <property type="match status" value="2"/>
</dbReference>
<keyword evidence="2" id="KW-1064">Adaptive immunity</keyword>
<proteinExistence type="predicted"/>
<dbReference type="GO" id="GO:0019814">
    <property type="term" value="C:immunoglobulin complex"/>
    <property type="evidence" value="ECO:0007669"/>
    <property type="project" value="UniProtKB-KW"/>
</dbReference>
<dbReference type="InterPro" id="IPR003599">
    <property type="entry name" value="Ig_sub"/>
</dbReference>
<dbReference type="InterPro" id="IPR013106">
    <property type="entry name" value="Ig_V-set"/>
</dbReference>
<evidence type="ECO:0000313" key="6">
    <source>
        <dbReference type="Ensembl" id="ENSOABP00000066225.1"/>
    </source>
</evidence>
<feature type="domain" description="Ig-like" evidence="5">
    <location>
        <begin position="33"/>
        <end position="114"/>
    </location>
</feature>
<name>A0AAZ1XF55_OREAU</name>
<evidence type="ECO:0000256" key="1">
    <source>
        <dbReference type="ARBA" id="ARBA00022859"/>
    </source>
</evidence>
<keyword evidence="1" id="KW-0391">Immunity</keyword>
<dbReference type="PROSITE" id="PS50835">
    <property type="entry name" value="IG_LIKE"/>
    <property type="match status" value="3"/>
</dbReference>
<sequence length="447" mass="50311">MEYRTGLLLLTICWAGVDGQTLTESEPALKRPGESHRLTCTGSGFTFSSYIMMWVLQAPEKGLEWIAYIHIGSAHIFYSQSVQGRFTISRDDSSSKVYLQMNNLNTEDTAVYYCAREIHSEKHAMDCVAKHHIVPSLRWGIWNLTSKAHLLNGFFPDKLALEWFQDKSPLSQNKKPSRTKLQSEGTEQKTFSLSSKLSVWGQGSTFTCKANHNYTEYENTISICHSKYVQLLSQRPVTVICLLVAPSLNDFSITWKLACNRIPDCYVLTNPAVSHNNGTETQQSFFNVSAENWDAHKQGFCKGKHPSSNQALSKLHVPLVVTIFLWFSPFSVFQDLHVPTVKTMQPTASELSVSDILTLVCLVSGYFLANIKVFWEEDGQTLPSMHYVNSPPWKYSGSSSYSMSSRLNISKTEDKRSAYSCVVKHESSEAPVEATITDVFGELLFSI</sequence>
<keyword evidence="3" id="KW-1280">Immunoglobulin</keyword>
<dbReference type="Ensembl" id="ENSOABT00000061865.1">
    <property type="protein sequence ID" value="ENSOABP00000066225.1"/>
    <property type="gene ID" value="ENSOABG00000032839.1"/>
</dbReference>
<evidence type="ECO:0000256" key="3">
    <source>
        <dbReference type="ARBA" id="ARBA00043265"/>
    </source>
</evidence>
<dbReference type="GO" id="GO:0005576">
    <property type="term" value="C:extracellular region"/>
    <property type="evidence" value="ECO:0007669"/>
    <property type="project" value="UniProtKB-ARBA"/>
</dbReference>
<dbReference type="PANTHER" id="PTHR23266">
    <property type="entry name" value="IMMUNOGLOBULIN HEAVY CHAIN"/>
    <property type="match status" value="1"/>
</dbReference>
<dbReference type="InterPro" id="IPR003597">
    <property type="entry name" value="Ig_C1-set"/>
</dbReference>
<dbReference type="InterPro" id="IPR007110">
    <property type="entry name" value="Ig-like_dom"/>
</dbReference>
<accession>A0AAZ1XF55</accession>
<dbReference type="AlphaFoldDB" id="A0AAZ1XF55"/>
<feature type="signal peptide" evidence="4">
    <location>
        <begin position="1"/>
        <end position="19"/>
    </location>
</feature>
<dbReference type="GO" id="GO:0002250">
    <property type="term" value="P:adaptive immune response"/>
    <property type="evidence" value="ECO:0007669"/>
    <property type="project" value="UniProtKB-KW"/>
</dbReference>
<feature type="chain" id="PRO_5044191252" description="Ig-like domain-containing protein" evidence="4">
    <location>
        <begin position="20"/>
        <end position="447"/>
    </location>
</feature>
<keyword evidence="4" id="KW-0732">Signal</keyword>
<dbReference type="SUPFAM" id="SSF48726">
    <property type="entry name" value="Immunoglobulin"/>
    <property type="match status" value="4"/>
</dbReference>
<dbReference type="InterPro" id="IPR050199">
    <property type="entry name" value="IgHV"/>
</dbReference>
<protein>
    <recommendedName>
        <fullName evidence="5">Ig-like domain-containing protein</fullName>
    </recommendedName>
</protein>
<evidence type="ECO:0000256" key="4">
    <source>
        <dbReference type="SAM" id="SignalP"/>
    </source>
</evidence>
<dbReference type="SMART" id="SM00407">
    <property type="entry name" value="IGc1"/>
    <property type="match status" value="2"/>
</dbReference>
<dbReference type="Gene3D" id="2.60.40.10">
    <property type="entry name" value="Immunoglobulins"/>
    <property type="match status" value="4"/>
</dbReference>
<reference evidence="7" key="1">
    <citation type="submission" date="2020-03" db="EMBL/GenBank/DDBJ databases">
        <title>Evolution of repeat sequences and sex chromosomes of tilapia species revealed by chromosome-level genomes.</title>
        <authorList>
            <person name="Xu L."/>
            <person name="Tao W."/>
            <person name="Wang D."/>
            <person name="Zhou Q."/>
        </authorList>
    </citation>
    <scope>NUCLEOTIDE SEQUENCE [LARGE SCALE GENOMIC DNA]</scope>
    <source>
        <strain evidence="7">Israel</strain>
    </source>
</reference>
<evidence type="ECO:0000259" key="5">
    <source>
        <dbReference type="PROSITE" id="PS50835"/>
    </source>
</evidence>
<dbReference type="Pfam" id="PF07686">
    <property type="entry name" value="V-set"/>
    <property type="match status" value="1"/>
</dbReference>
<reference evidence="6" key="3">
    <citation type="submission" date="2025-09" db="UniProtKB">
        <authorList>
            <consortium name="Ensembl"/>
        </authorList>
    </citation>
    <scope>IDENTIFICATION</scope>
</reference>
<feature type="domain" description="Ig-like" evidence="5">
    <location>
        <begin position="125"/>
        <end position="222"/>
    </location>
</feature>
<dbReference type="CDD" id="cd00098">
    <property type="entry name" value="IgC1"/>
    <property type="match status" value="1"/>
</dbReference>
<reference evidence="6" key="2">
    <citation type="submission" date="2025-08" db="UniProtKB">
        <authorList>
            <consortium name="Ensembl"/>
        </authorList>
    </citation>
    <scope>IDENTIFICATION</scope>
</reference>
<dbReference type="FunFam" id="2.60.40.10:FF:003074">
    <property type="entry name" value="Immunoglobulin heavy variable 11-1"/>
    <property type="match status" value="1"/>
</dbReference>
<organism evidence="6 7">
    <name type="scientific">Oreochromis aureus</name>
    <name type="common">Israeli tilapia</name>
    <name type="synonym">Chromis aureus</name>
    <dbReference type="NCBI Taxonomy" id="47969"/>
    <lineage>
        <taxon>Eukaryota</taxon>
        <taxon>Metazoa</taxon>
        <taxon>Chordata</taxon>
        <taxon>Craniata</taxon>
        <taxon>Vertebrata</taxon>
        <taxon>Euteleostomi</taxon>
        <taxon>Actinopterygii</taxon>
        <taxon>Neopterygii</taxon>
        <taxon>Teleostei</taxon>
        <taxon>Neoteleostei</taxon>
        <taxon>Acanthomorphata</taxon>
        <taxon>Ovalentaria</taxon>
        <taxon>Cichlomorphae</taxon>
        <taxon>Cichliformes</taxon>
        <taxon>Cichlidae</taxon>
        <taxon>African cichlids</taxon>
        <taxon>Pseudocrenilabrinae</taxon>
        <taxon>Oreochromini</taxon>
        <taxon>Oreochromis</taxon>
    </lineage>
</organism>
<dbReference type="InterPro" id="IPR013783">
    <property type="entry name" value="Ig-like_fold"/>
</dbReference>
<dbReference type="InterPro" id="IPR036179">
    <property type="entry name" value="Ig-like_dom_sf"/>
</dbReference>
<keyword evidence="7" id="KW-1185">Reference proteome</keyword>
<dbReference type="SMART" id="SM00406">
    <property type="entry name" value="IGv"/>
    <property type="match status" value="1"/>
</dbReference>